<protein>
    <submittedName>
        <fullName evidence="1">DUF4249 domain-containing protein</fullName>
    </submittedName>
</protein>
<dbReference type="InterPro" id="IPR025345">
    <property type="entry name" value="DUF4249"/>
</dbReference>
<gene>
    <name evidence="1" type="ORF">RM545_15715</name>
</gene>
<dbReference type="EMBL" id="JAVRHO010000030">
    <property type="protein sequence ID" value="MDT0648142.1"/>
    <property type="molecule type" value="Genomic_DNA"/>
</dbReference>
<dbReference type="Pfam" id="PF14054">
    <property type="entry name" value="DUF4249"/>
    <property type="match status" value="1"/>
</dbReference>
<dbReference type="Proteomes" id="UP001245285">
    <property type="component" value="Unassembled WGS sequence"/>
</dbReference>
<reference evidence="1 2" key="1">
    <citation type="submission" date="2023-09" db="EMBL/GenBank/DDBJ databases">
        <authorList>
            <person name="Rey-Velasco X."/>
        </authorList>
    </citation>
    <scope>NUCLEOTIDE SEQUENCE [LARGE SCALE GENOMIC DNA]</scope>
    <source>
        <strain evidence="1 2">F260</strain>
    </source>
</reference>
<proteinExistence type="predicted"/>
<keyword evidence="2" id="KW-1185">Reference proteome</keyword>
<evidence type="ECO:0000313" key="2">
    <source>
        <dbReference type="Proteomes" id="UP001245285"/>
    </source>
</evidence>
<dbReference type="RefSeq" id="WP_311496240.1">
    <property type="nucleotide sequence ID" value="NZ_JAVRHO010000030.1"/>
</dbReference>
<name>A0ABU3CP62_9FLAO</name>
<sequence>MKKALKITFLLPIIFLLFSCEDVIEIDLKESEPRLVIDASIQWIKGTQGNLQFIRLTTTAPYYQDEVPAVTNAEVQIRDEQGEVYVFYHTEDGYYQITDFKPVVGMQYQLSVVYNDQLYMATERLAPVVDIDFVEQTSGGGFAGDEIEIKAYYTDPADEENFYMFSFEEERTIFEIYEDQFNNGNQIFGYYSDEDIEPGDEIFIEMAGISRAYYEYLFVLRAQIGTNSGGPFETKPATLKGNIVNQTNQENYPLGYFRLSEVATTTYVVD</sequence>
<evidence type="ECO:0000313" key="1">
    <source>
        <dbReference type="EMBL" id="MDT0648142.1"/>
    </source>
</evidence>
<accession>A0ABU3CP62</accession>
<dbReference type="PROSITE" id="PS51257">
    <property type="entry name" value="PROKAR_LIPOPROTEIN"/>
    <property type="match status" value="1"/>
</dbReference>
<organism evidence="1 2">
    <name type="scientific">Autumnicola lenta</name>
    <dbReference type="NCBI Taxonomy" id="3075593"/>
    <lineage>
        <taxon>Bacteria</taxon>
        <taxon>Pseudomonadati</taxon>
        <taxon>Bacteroidota</taxon>
        <taxon>Flavobacteriia</taxon>
        <taxon>Flavobacteriales</taxon>
        <taxon>Flavobacteriaceae</taxon>
        <taxon>Autumnicola</taxon>
    </lineage>
</organism>
<comment type="caution">
    <text evidence="1">The sequence shown here is derived from an EMBL/GenBank/DDBJ whole genome shotgun (WGS) entry which is preliminary data.</text>
</comment>